<dbReference type="GO" id="GO:0005737">
    <property type="term" value="C:cytoplasm"/>
    <property type="evidence" value="ECO:0007669"/>
    <property type="project" value="TreeGrafter"/>
</dbReference>
<comment type="similarity">
    <text evidence="1">Belongs to the Ntn-hydrolase family.</text>
</comment>
<evidence type="ECO:0000313" key="4">
    <source>
        <dbReference type="Proteomes" id="UP000887566"/>
    </source>
</evidence>
<evidence type="ECO:0000256" key="2">
    <source>
        <dbReference type="PIRSR" id="PIRSR600246-1"/>
    </source>
</evidence>
<dbReference type="WBParaSite" id="PSAMB.scaffold1223size34135.g11756.t1">
    <property type="protein sequence ID" value="PSAMB.scaffold1223size34135.g11756.t1"/>
    <property type="gene ID" value="PSAMB.scaffold1223size34135.g11756"/>
</dbReference>
<accession>A0A914USH8</accession>
<dbReference type="InterPro" id="IPR029055">
    <property type="entry name" value="Ntn_hydrolases_N"/>
</dbReference>
<sequence>MRGFIAVHAGAGFYAKETRADTAILCQEAVISGRKNLFDQSARKTAITVSSTSLSDCAEACAAAVGVLESSALTNAGFGSNLTLAGSVECDAGLMQSSGMHFAGVGSLQTVQHPIGVARHLLKQHVDQSRKDPLNSLVLPMLLTGQGASQFAESVGVPLIENSSLITNRARSDFQIAKDRIEKRGGLGSSLENSLVVDGERKERLDTVGAVALGRDWSTAAAVSSGGLLLKQPGRLSHAPVFGAGAWAEEDEELSVAVSVSGCGEYLMRTHFAENLSQQLLTAARSESCLPMEAASRFFERQFLRAKVNRHAADGRLLAGAIAIVANRELQEAELIWMHNTGSLCLAYSSNNSAKCVMSELRGDQRLLVSGCRINV</sequence>
<dbReference type="InterPro" id="IPR000246">
    <property type="entry name" value="Peptidase_T2"/>
</dbReference>
<dbReference type="Proteomes" id="UP000887566">
    <property type="component" value="Unplaced"/>
</dbReference>
<protein>
    <submittedName>
        <fullName evidence="5">Threonine aspartase 1</fullName>
    </submittedName>
</protein>
<dbReference type="SUPFAM" id="SSF56235">
    <property type="entry name" value="N-terminal nucleophile aminohydrolases (Ntn hydrolases)"/>
    <property type="match status" value="1"/>
</dbReference>
<dbReference type="PANTHER" id="PTHR10188:SF8">
    <property type="entry name" value="THREONINE ASPARTASE 1"/>
    <property type="match status" value="1"/>
</dbReference>
<dbReference type="AlphaFoldDB" id="A0A914USH8"/>
<dbReference type="PANTHER" id="PTHR10188">
    <property type="entry name" value="L-ASPARAGINASE"/>
    <property type="match status" value="1"/>
</dbReference>
<proteinExistence type="inferred from homology"/>
<evidence type="ECO:0000256" key="3">
    <source>
        <dbReference type="PIRSR" id="PIRSR600246-3"/>
    </source>
</evidence>
<dbReference type="GO" id="GO:0004298">
    <property type="term" value="F:threonine-type endopeptidase activity"/>
    <property type="evidence" value="ECO:0007669"/>
    <property type="project" value="InterPro"/>
</dbReference>
<feature type="site" description="Cleavage; by autolysis" evidence="3">
    <location>
        <begin position="206"/>
        <end position="207"/>
    </location>
</feature>
<dbReference type="GO" id="GO:0051604">
    <property type="term" value="P:protein maturation"/>
    <property type="evidence" value="ECO:0007669"/>
    <property type="project" value="TreeGrafter"/>
</dbReference>
<evidence type="ECO:0000313" key="5">
    <source>
        <dbReference type="WBParaSite" id="PSAMB.scaffold1223size34135.g11756.t1"/>
    </source>
</evidence>
<reference evidence="5" key="1">
    <citation type="submission" date="2022-11" db="UniProtKB">
        <authorList>
            <consortium name="WormBaseParasite"/>
        </authorList>
    </citation>
    <scope>IDENTIFICATION</scope>
</reference>
<evidence type="ECO:0000256" key="1">
    <source>
        <dbReference type="ARBA" id="ARBA00010872"/>
    </source>
</evidence>
<dbReference type="CDD" id="cd04514">
    <property type="entry name" value="Taspase1_like"/>
    <property type="match status" value="1"/>
</dbReference>
<organism evidence="4 5">
    <name type="scientific">Plectus sambesii</name>
    <dbReference type="NCBI Taxonomy" id="2011161"/>
    <lineage>
        <taxon>Eukaryota</taxon>
        <taxon>Metazoa</taxon>
        <taxon>Ecdysozoa</taxon>
        <taxon>Nematoda</taxon>
        <taxon>Chromadorea</taxon>
        <taxon>Plectida</taxon>
        <taxon>Plectina</taxon>
        <taxon>Plectoidea</taxon>
        <taxon>Plectidae</taxon>
        <taxon>Plectus</taxon>
    </lineage>
</organism>
<keyword evidence="4" id="KW-1185">Reference proteome</keyword>
<dbReference type="Gene3D" id="3.60.20.30">
    <property type="entry name" value="(Glycosyl)asparaginase"/>
    <property type="match status" value="1"/>
</dbReference>
<name>A0A914USH8_9BILA</name>
<feature type="active site" description="Nucleophile" evidence="2">
    <location>
        <position position="207"/>
    </location>
</feature>
<dbReference type="Pfam" id="PF01112">
    <property type="entry name" value="Asparaginase_2"/>
    <property type="match status" value="1"/>
</dbReference>
<dbReference type="InterPro" id="IPR037464">
    <property type="entry name" value="Taspase1"/>
</dbReference>